<proteinExistence type="predicted"/>
<dbReference type="SUPFAM" id="SSF48452">
    <property type="entry name" value="TPR-like"/>
    <property type="match status" value="1"/>
</dbReference>
<evidence type="ECO:0000313" key="2">
    <source>
        <dbReference type="Proteomes" id="UP000236664"/>
    </source>
</evidence>
<comment type="caution">
    <text evidence="1">The sequence shown here is derived from an EMBL/GenBank/DDBJ whole genome shotgun (WGS) entry which is preliminary data.</text>
</comment>
<sequence length="574" mass="63870">MADLDLAIDALQVATALLSESRRLGPGWFINLAQSLGKRYERTGDMRDLNGAINAATQAVDLTPVGNRVENRKNILGFWLATRHARLADKNDIELAIHHTEEAIEKLDKAIAAGDSSLASDRHEYVGNLANHYGRRYLQVGYFQSDDFHDIDKAVELAREAIAMDNDHPKRGSYFSDLGNWLGWRDLVLTCCKEGWECINANTSTRIRLAEQAARVYNLMGDWSQASFYLEEALRLVPMLSPRSLYSTDKQFMLQSFSRLGARAAAAALSAGKGEIHALGLLESGRDIINGLLMEIRRDLVEIQEYDSGLAERFSRLRDELETLTSASSMSPDTADSVLEKQARHYRETEQKFKDTIEDIRACPGFSRFLLDPTREELLEAARPGPMVVLNASTHRCDAFIIKCDMLSCISLPSLNLQEITKKMSRLQEGVATRKSLDVELEWLWTSLAEPCLKELGYEDAAVDDKWPHVWWIATGPLSRFPIHAAGLNQRNGTASVLDRVISSYSSSIKALIHARRRVRSQSGMTKASSGCAVLVAMEDTPGSSPLPFAGDEVEIAEAVFIIASKARDARTLH</sequence>
<dbReference type="Gene3D" id="1.25.40.10">
    <property type="entry name" value="Tetratricopeptide repeat domain"/>
    <property type="match status" value="1"/>
</dbReference>
<dbReference type="AlphaFoldDB" id="A0A2K0W8S0"/>
<evidence type="ECO:0000313" key="1">
    <source>
        <dbReference type="EMBL" id="PNP78673.1"/>
    </source>
</evidence>
<dbReference type="STRING" id="42673.A0A2K0W8S0"/>
<gene>
    <name evidence="1" type="ORF">FNYG_08019</name>
</gene>
<dbReference type="Proteomes" id="UP000236664">
    <property type="component" value="Unassembled WGS sequence"/>
</dbReference>
<accession>A0A2K0W8S0</accession>
<protein>
    <recommendedName>
        <fullName evidence="3">CHAT domain-containing protein</fullName>
    </recommendedName>
</protein>
<dbReference type="OrthoDB" id="9991317at2759"/>
<dbReference type="EMBL" id="MTQA01000100">
    <property type="protein sequence ID" value="PNP78673.1"/>
    <property type="molecule type" value="Genomic_DNA"/>
</dbReference>
<name>A0A2K0W8S0_GIBNY</name>
<evidence type="ECO:0008006" key="3">
    <source>
        <dbReference type="Google" id="ProtNLM"/>
    </source>
</evidence>
<keyword evidence="2" id="KW-1185">Reference proteome</keyword>
<reference evidence="1 2" key="1">
    <citation type="submission" date="2017-06" db="EMBL/GenBank/DDBJ databases">
        <title>Genome of Fusarium nygamai isolate CS10214.</title>
        <authorList>
            <person name="Gardiner D.M."/>
            <person name="Obanor F."/>
            <person name="Kazan K."/>
        </authorList>
    </citation>
    <scope>NUCLEOTIDE SEQUENCE [LARGE SCALE GENOMIC DNA]</scope>
    <source>
        <strain evidence="1 2">CS10214</strain>
    </source>
</reference>
<organism evidence="1 2">
    <name type="scientific">Gibberella nygamai</name>
    <name type="common">Bean root rot disease fungus</name>
    <name type="synonym">Fusarium nygamai</name>
    <dbReference type="NCBI Taxonomy" id="42673"/>
    <lineage>
        <taxon>Eukaryota</taxon>
        <taxon>Fungi</taxon>
        <taxon>Dikarya</taxon>
        <taxon>Ascomycota</taxon>
        <taxon>Pezizomycotina</taxon>
        <taxon>Sordariomycetes</taxon>
        <taxon>Hypocreomycetidae</taxon>
        <taxon>Hypocreales</taxon>
        <taxon>Nectriaceae</taxon>
        <taxon>Fusarium</taxon>
        <taxon>Fusarium fujikuroi species complex</taxon>
    </lineage>
</organism>
<dbReference type="InterPro" id="IPR011990">
    <property type="entry name" value="TPR-like_helical_dom_sf"/>
</dbReference>